<proteinExistence type="predicted"/>
<keyword evidence="5" id="KW-0175">Coiled coil</keyword>
<keyword evidence="9" id="KW-1185">Reference proteome</keyword>
<evidence type="ECO:0000259" key="7">
    <source>
        <dbReference type="Pfam" id="PF00520"/>
    </source>
</evidence>
<reference evidence="8" key="1">
    <citation type="submission" date="2020-09" db="EMBL/GenBank/DDBJ databases">
        <title>A novel bacterium of genus Paenibacillus, isolated from South China Sea.</title>
        <authorList>
            <person name="Huang H."/>
            <person name="Mo K."/>
            <person name="Hu Y."/>
        </authorList>
    </citation>
    <scope>NUCLEOTIDE SEQUENCE</scope>
    <source>
        <strain evidence="8">IB182496</strain>
    </source>
</reference>
<comment type="caution">
    <text evidence="8">The sequence shown here is derived from an EMBL/GenBank/DDBJ whole genome shotgun (WGS) entry which is preliminary data.</text>
</comment>
<protein>
    <submittedName>
        <fullName evidence="8">Ion transporter</fullName>
    </submittedName>
</protein>
<dbReference type="InterPro" id="IPR027359">
    <property type="entry name" value="Volt_channel_dom_sf"/>
</dbReference>
<dbReference type="GO" id="GO:0005248">
    <property type="term" value="F:voltage-gated sodium channel activity"/>
    <property type="evidence" value="ECO:0007669"/>
    <property type="project" value="TreeGrafter"/>
</dbReference>
<dbReference type="PANTHER" id="PTHR10037">
    <property type="entry name" value="VOLTAGE-GATED CATION CHANNEL CALCIUM AND SODIUM"/>
    <property type="match status" value="1"/>
</dbReference>
<dbReference type="InterPro" id="IPR005821">
    <property type="entry name" value="Ion_trans_dom"/>
</dbReference>
<dbReference type="EMBL" id="JACXIZ010000022">
    <property type="protein sequence ID" value="MBD2846297.1"/>
    <property type="molecule type" value="Genomic_DNA"/>
</dbReference>
<evidence type="ECO:0000256" key="2">
    <source>
        <dbReference type="ARBA" id="ARBA00022692"/>
    </source>
</evidence>
<evidence type="ECO:0000256" key="3">
    <source>
        <dbReference type="ARBA" id="ARBA00022989"/>
    </source>
</evidence>
<evidence type="ECO:0000256" key="6">
    <source>
        <dbReference type="SAM" id="Phobius"/>
    </source>
</evidence>
<feature type="transmembrane region" description="Helical" evidence="6">
    <location>
        <begin position="60"/>
        <end position="80"/>
    </location>
</feature>
<feature type="transmembrane region" description="Helical" evidence="6">
    <location>
        <begin position="142"/>
        <end position="162"/>
    </location>
</feature>
<feature type="domain" description="Ion transport" evidence="7">
    <location>
        <begin position="28"/>
        <end position="242"/>
    </location>
</feature>
<dbReference type="AlphaFoldDB" id="A0A927BT42"/>
<dbReference type="PANTHER" id="PTHR10037:SF62">
    <property type="entry name" value="SODIUM CHANNEL PROTEIN 60E"/>
    <property type="match status" value="1"/>
</dbReference>
<feature type="transmembrane region" description="Helical" evidence="6">
    <location>
        <begin position="30"/>
        <end position="48"/>
    </location>
</feature>
<evidence type="ECO:0000256" key="4">
    <source>
        <dbReference type="ARBA" id="ARBA00023136"/>
    </source>
</evidence>
<keyword evidence="4 6" id="KW-0472">Membrane</keyword>
<dbReference type="Pfam" id="PF00520">
    <property type="entry name" value="Ion_trans"/>
    <property type="match status" value="1"/>
</dbReference>
<organism evidence="8 9">
    <name type="scientific">Paenibacillus sabuli</name>
    <dbReference type="NCBI Taxonomy" id="2772509"/>
    <lineage>
        <taxon>Bacteria</taxon>
        <taxon>Bacillati</taxon>
        <taxon>Bacillota</taxon>
        <taxon>Bacilli</taxon>
        <taxon>Bacillales</taxon>
        <taxon>Paenibacillaceae</taxon>
        <taxon>Paenibacillus</taxon>
    </lineage>
</organism>
<dbReference type="Proteomes" id="UP000621560">
    <property type="component" value="Unassembled WGS sequence"/>
</dbReference>
<feature type="transmembrane region" description="Helical" evidence="6">
    <location>
        <begin position="211"/>
        <end position="237"/>
    </location>
</feature>
<dbReference type="GO" id="GO:0001518">
    <property type="term" value="C:voltage-gated sodium channel complex"/>
    <property type="evidence" value="ECO:0007669"/>
    <property type="project" value="TreeGrafter"/>
</dbReference>
<sequence length="279" mass="31682">MANNRNDATAGSRADGPFRGRIRALVEHPLFQPMVIGLIMFNGLVIIMETYDAGNRLLFALDRIIIWLFVLEVLLKIAGLGPRRYFGSGWNVFDFTIVAASLAFYSTSLVSVLRLVRVLRLIRMIPAIPALRKIIDSLMKSVPALTGILGLTFLIFSIYAIIGTTFFREALPYEYFGSFHHALFTLVQVVTFESWASQVARPVIEQLPWAWVYFVSFIIVGALVILNLVVAVILSYLNQEEDTHQQSQLDRLVQENEELRHDIRDIKTLLTEQRNKPEA</sequence>
<dbReference type="Gene3D" id="1.20.120.350">
    <property type="entry name" value="Voltage-gated potassium channels. Chain C"/>
    <property type="match status" value="1"/>
</dbReference>
<comment type="subcellular location">
    <subcellularLocation>
        <location evidence="1">Membrane</location>
        <topology evidence="1">Multi-pass membrane protein</topology>
    </subcellularLocation>
</comment>
<dbReference type="InterPro" id="IPR043203">
    <property type="entry name" value="VGCC_Ca_Na"/>
</dbReference>
<evidence type="ECO:0000313" key="9">
    <source>
        <dbReference type="Proteomes" id="UP000621560"/>
    </source>
</evidence>
<feature type="coiled-coil region" evidence="5">
    <location>
        <begin position="249"/>
        <end position="276"/>
    </location>
</feature>
<keyword evidence="3 6" id="KW-1133">Transmembrane helix</keyword>
<evidence type="ECO:0000313" key="8">
    <source>
        <dbReference type="EMBL" id="MBD2846297.1"/>
    </source>
</evidence>
<name>A0A927BT42_9BACL</name>
<keyword evidence="2 6" id="KW-0812">Transmembrane</keyword>
<evidence type="ECO:0000256" key="1">
    <source>
        <dbReference type="ARBA" id="ARBA00004141"/>
    </source>
</evidence>
<dbReference type="Gene3D" id="1.10.287.70">
    <property type="match status" value="1"/>
</dbReference>
<gene>
    <name evidence="8" type="ORF">IDH44_13925</name>
</gene>
<evidence type="ECO:0000256" key="5">
    <source>
        <dbReference type="SAM" id="Coils"/>
    </source>
</evidence>
<accession>A0A927BT42</accession>
<feature type="transmembrane region" description="Helical" evidence="6">
    <location>
        <begin position="92"/>
        <end position="116"/>
    </location>
</feature>
<dbReference type="SUPFAM" id="SSF81324">
    <property type="entry name" value="Voltage-gated potassium channels"/>
    <property type="match status" value="1"/>
</dbReference>